<keyword evidence="2" id="KW-0378">Hydrolase</keyword>
<dbReference type="InterPro" id="IPR033803">
    <property type="entry name" value="CBD-like_Golvesin-Xly"/>
</dbReference>
<dbReference type="InterPro" id="IPR006104">
    <property type="entry name" value="Glyco_hydro_2_N"/>
</dbReference>
<dbReference type="Proteomes" id="UP000183257">
    <property type="component" value="Unassembled WGS sequence"/>
</dbReference>
<accession>A0A1K1R4J0</accession>
<dbReference type="Pfam" id="PF02836">
    <property type="entry name" value="Glyco_hydro_2_C"/>
    <property type="match status" value="1"/>
</dbReference>
<evidence type="ECO:0000256" key="3">
    <source>
        <dbReference type="ARBA" id="ARBA00023295"/>
    </source>
</evidence>
<organism evidence="8 9">
    <name type="scientific">Cellulophaga fucicola</name>
    <dbReference type="NCBI Taxonomy" id="76595"/>
    <lineage>
        <taxon>Bacteria</taxon>
        <taxon>Pseudomonadati</taxon>
        <taxon>Bacteroidota</taxon>
        <taxon>Flavobacteriia</taxon>
        <taxon>Flavobacteriales</taxon>
        <taxon>Flavobacteriaceae</taxon>
        <taxon>Cellulophaga</taxon>
    </lineage>
</organism>
<sequence>MYVIMKNKLFIIVLLFVSFGFSQEKMKNNKSEQMMNLNGNWKFNAIYGEGSNYNNIKASSRDVVVDNLDINQIKVKGEWTTTNVEERGSGFYKDNYLKHFFKDKTDKSSVIYIPNLPTSGYYEAFVRFPFAINLNTKVNIQHANGIDTQYFNQRNRCDEWLSLGIFTFEKDKENGLEITSDVYGVSVSADAVLFRPVSKEKIISSEKEKKTVFLNNFDDTDWYNLKVPGHYGMINDFSNYTGKAWYRKTFTTPDKWTLDKNEKIRLKFDGVYHIAKVYLNGKFIGEHQGGFTPFEIDITKNVELNKPNVLAVETNNNAIVGATWNWGGIIRDVTLVKNNDVRITHNYIHADPDLDKGTASLELKIRIENSGSTDRVLDLKTNIYREKQLQEITKKVTVKANSTKELVLKSSLKAKDVKLWHFDRPYLYKMQHTLLDNGTEVHTVNDRFGIRKIELTDKNLFLNGEAVRLAGYNRVSDHRYWGSSEPQEIINKDVDLMKNAGANFMRIMHGTQNRKLIERCDEKGILLFEEVNVRDLDNSEFTSPNYPLVKSWVKEMVERDSNSPSIIGWSVGNELTGHNAYATMMMNYVRELDAHRLVTCVSNTGFREEATPATDPNTNTDIIMHNHYSFQGTAQSVLSAIRNKWPNKSIFISEYGVDRLKSTSLDEDLPKASDLNDNLRGKNEFVIGASLWTYNDYRSGYIGTSEEENRTWGIVNAWRQKRRFYTRMQKENSPVKDIKVTFNKTKAAIVIPIKERNNYPSFTMVDYKLVWNLKDANGTVISSETKKLPVLQPEDAVWEGQIKLSKSIDKAVVMNIALVSSNGYTRFEKTIALQKPEKPTITSVVAGKNETRVYFNEVVAAEEYFISYTNSKGETVKTEPTIANFIEVKDLQLPAIKANLIAVNSLGESLPQSVELKNNQQKLPPVIWQTFIRDNYIIVGYSGELNDESYTVRYGTSKDKLLNIITTYTRGMMTIPIMKLDTYFLQIKRKDKNGDSNWSPVITVKKN</sequence>
<gene>
    <name evidence="8" type="ORF">SAMN05660313_03239</name>
</gene>
<evidence type="ECO:0000259" key="6">
    <source>
        <dbReference type="Pfam" id="PF02837"/>
    </source>
</evidence>
<dbReference type="STRING" id="76595.SAMN05660313_03239"/>
<dbReference type="PANTHER" id="PTHR42732">
    <property type="entry name" value="BETA-GALACTOSIDASE"/>
    <property type="match status" value="1"/>
</dbReference>
<dbReference type="InterPro" id="IPR036156">
    <property type="entry name" value="Beta-gal/glucu_dom_sf"/>
</dbReference>
<dbReference type="OrthoDB" id="9801077at2"/>
<reference evidence="9" key="1">
    <citation type="submission" date="2016-11" db="EMBL/GenBank/DDBJ databases">
        <authorList>
            <person name="Varghese N."/>
            <person name="Submissions S."/>
        </authorList>
    </citation>
    <scope>NUCLEOTIDE SEQUENCE [LARGE SCALE GENOMIC DNA]</scope>
    <source>
        <strain evidence="9">DSM 24786</strain>
    </source>
</reference>
<evidence type="ECO:0000259" key="4">
    <source>
        <dbReference type="Pfam" id="PF00703"/>
    </source>
</evidence>
<dbReference type="PRINTS" id="PR00132">
    <property type="entry name" value="GLHYDRLASE2"/>
</dbReference>
<dbReference type="InterPro" id="IPR051913">
    <property type="entry name" value="GH2_Domain-Containing"/>
</dbReference>
<proteinExistence type="inferred from homology"/>
<dbReference type="SUPFAM" id="SSF49785">
    <property type="entry name" value="Galactose-binding domain-like"/>
    <property type="match status" value="1"/>
</dbReference>
<dbReference type="SUPFAM" id="SSF49303">
    <property type="entry name" value="beta-Galactosidase/glucuronidase domain"/>
    <property type="match status" value="1"/>
</dbReference>
<dbReference type="GO" id="GO:0005975">
    <property type="term" value="P:carbohydrate metabolic process"/>
    <property type="evidence" value="ECO:0007669"/>
    <property type="project" value="InterPro"/>
</dbReference>
<dbReference type="Pfam" id="PF00703">
    <property type="entry name" value="Glyco_hydro_2"/>
    <property type="match status" value="1"/>
</dbReference>
<name>A0A1K1R4J0_9FLAO</name>
<evidence type="ECO:0000259" key="5">
    <source>
        <dbReference type="Pfam" id="PF02836"/>
    </source>
</evidence>
<dbReference type="Pfam" id="PF02837">
    <property type="entry name" value="Glyco_hydro_2_N"/>
    <property type="match status" value="1"/>
</dbReference>
<evidence type="ECO:0000256" key="2">
    <source>
        <dbReference type="ARBA" id="ARBA00022801"/>
    </source>
</evidence>
<comment type="similarity">
    <text evidence="1">Belongs to the glycosyl hydrolase 2 family.</text>
</comment>
<keyword evidence="3" id="KW-0326">Glycosidase</keyword>
<dbReference type="Gene3D" id="2.60.120.260">
    <property type="entry name" value="Galactose-binding domain-like"/>
    <property type="match status" value="1"/>
</dbReference>
<evidence type="ECO:0000313" key="8">
    <source>
        <dbReference type="EMBL" id="SFW66771.1"/>
    </source>
</evidence>
<dbReference type="InterPro" id="IPR006101">
    <property type="entry name" value="Glyco_hydro_2"/>
</dbReference>
<dbReference type="EMBL" id="FPIY01000007">
    <property type="protein sequence ID" value="SFW66771.1"/>
    <property type="molecule type" value="Genomic_DNA"/>
</dbReference>
<dbReference type="Gene3D" id="2.60.40.10">
    <property type="entry name" value="Immunoglobulins"/>
    <property type="match status" value="1"/>
</dbReference>
<dbReference type="Pfam" id="PF25275">
    <property type="entry name" value="Golvesin_C"/>
    <property type="match status" value="1"/>
</dbReference>
<feature type="domain" description="Golvesin/Xly CBD-like" evidence="7">
    <location>
        <begin position="63"/>
        <end position="194"/>
    </location>
</feature>
<keyword evidence="9" id="KW-1185">Reference proteome</keyword>
<feature type="domain" description="Glycosyl hydrolases family 2 sugar binding" evidence="6">
    <location>
        <begin position="234"/>
        <end position="337"/>
    </location>
</feature>
<evidence type="ECO:0000313" key="9">
    <source>
        <dbReference type="Proteomes" id="UP000183257"/>
    </source>
</evidence>
<dbReference type="SUPFAM" id="SSF51445">
    <property type="entry name" value="(Trans)glycosidases"/>
    <property type="match status" value="1"/>
</dbReference>
<feature type="domain" description="Glycoside hydrolase family 2 catalytic" evidence="5">
    <location>
        <begin position="453"/>
        <end position="670"/>
    </location>
</feature>
<dbReference type="InterPro" id="IPR006103">
    <property type="entry name" value="Glyco_hydro_2_cat"/>
</dbReference>
<dbReference type="PANTHER" id="PTHR42732:SF1">
    <property type="entry name" value="BETA-MANNOSIDASE"/>
    <property type="match status" value="1"/>
</dbReference>
<dbReference type="InterPro" id="IPR006102">
    <property type="entry name" value="Ig-like_GH2"/>
</dbReference>
<feature type="domain" description="Glycoside hydrolase family 2 immunoglobulin-like beta-sandwich" evidence="4">
    <location>
        <begin position="347"/>
        <end position="451"/>
    </location>
</feature>
<evidence type="ECO:0000256" key="1">
    <source>
        <dbReference type="ARBA" id="ARBA00007401"/>
    </source>
</evidence>
<dbReference type="GO" id="GO:0004553">
    <property type="term" value="F:hydrolase activity, hydrolyzing O-glycosyl compounds"/>
    <property type="evidence" value="ECO:0007669"/>
    <property type="project" value="InterPro"/>
</dbReference>
<protein>
    <submittedName>
        <fullName evidence="8">Beta-galactosidase</fullName>
    </submittedName>
</protein>
<dbReference type="AlphaFoldDB" id="A0A1K1R4J0"/>
<dbReference type="InterPro" id="IPR017853">
    <property type="entry name" value="GH"/>
</dbReference>
<evidence type="ECO:0000259" key="7">
    <source>
        <dbReference type="Pfam" id="PF25275"/>
    </source>
</evidence>
<dbReference type="Gene3D" id="3.20.20.80">
    <property type="entry name" value="Glycosidases"/>
    <property type="match status" value="1"/>
</dbReference>
<dbReference type="InterPro" id="IPR008979">
    <property type="entry name" value="Galactose-bd-like_sf"/>
</dbReference>
<dbReference type="InterPro" id="IPR013783">
    <property type="entry name" value="Ig-like_fold"/>
</dbReference>